<dbReference type="InterPro" id="IPR051550">
    <property type="entry name" value="SCF-Subunits/Alg-Epimerases"/>
</dbReference>
<reference evidence="8" key="1">
    <citation type="journal article" date="2019" name="Int. J. Syst. Evol. Microbiol.">
        <title>The Global Catalogue of Microorganisms (GCM) 10K type strain sequencing project: providing services to taxonomists for standard genome sequencing and annotation.</title>
        <authorList>
            <consortium name="The Broad Institute Genomics Platform"/>
            <consortium name="The Broad Institute Genome Sequencing Center for Infectious Disease"/>
            <person name="Wu L."/>
            <person name="Ma J."/>
        </authorList>
    </citation>
    <scope>NUCLEOTIDE SEQUENCE [LARGE SCALE GENOMIC DNA]</scope>
    <source>
        <strain evidence="8">KCTC 12907</strain>
    </source>
</reference>
<protein>
    <submittedName>
        <fullName evidence="7">Nitrous oxide reductase family maturation protein NosD</fullName>
    </submittedName>
</protein>
<dbReference type="PROSITE" id="PS51318">
    <property type="entry name" value="TAT"/>
    <property type="match status" value="1"/>
</dbReference>
<evidence type="ECO:0000259" key="6">
    <source>
        <dbReference type="SMART" id="SM00722"/>
    </source>
</evidence>
<dbReference type="SMART" id="SM00710">
    <property type="entry name" value="PbH1"/>
    <property type="match status" value="8"/>
</dbReference>
<dbReference type="InterPro" id="IPR022441">
    <property type="entry name" value="Para_beta_helix_rpt-2"/>
</dbReference>
<dbReference type="InterPro" id="IPR006626">
    <property type="entry name" value="PbH1"/>
</dbReference>
<evidence type="ECO:0000256" key="1">
    <source>
        <dbReference type="ARBA" id="ARBA00004906"/>
    </source>
</evidence>
<keyword evidence="5" id="KW-0732">Signal</keyword>
<comment type="pathway">
    <text evidence="1">Protein modification; protein ubiquitination.</text>
</comment>
<dbReference type="InterPro" id="IPR006633">
    <property type="entry name" value="Carb-bd_sugar_hydrolysis-dom"/>
</dbReference>
<feature type="transmembrane region" description="Helical" evidence="4">
    <location>
        <begin position="434"/>
        <end position="453"/>
    </location>
</feature>
<dbReference type="SUPFAM" id="SSF51126">
    <property type="entry name" value="Pectin lyase-like"/>
    <property type="match status" value="1"/>
</dbReference>
<feature type="signal peptide" evidence="5">
    <location>
        <begin position="1"/>
        <end position="34"/>
    </location>
</feature>
<proteinExistence type="predicted"/>
<evidence type="ECO:0000256" key="3">
    <source>
        <dbReference type="ARBA" id="ARBA00022786"/>
    </source>
</evidence>
<accession>A0ABW2FBL0</accession>
<keyword evidence="2" id="KW-0677">Repeat</keyword>
<keyword evidence="3" id="KW-0833">Ubl conjugation pathway</keyword>
<evidence type="ECO:0000313" key="7">
    <source>
        <dbReference type="EMBL" id="MFC7150453.1"/>
    </source>
</evidence>
<feature type="domain" description="Carbohydrate-binding/sugar hydrolysis" evidence="6">
    <location>
        <begin position="78"/>
        <end position="220"/>
    </location>
</feature>
<dbReference type="SMART" id="SM00722">
    <property type="entry name" value="CASH"/>
    <property type="match status" value="1"/>
</dbReference>
<comment type="caution">
    <text evidence="7">The sequence shown here is derived from an EMBL/GenBank/DDBJ whole genome shotgun (WGS) entry which is preliminary data.</text>
</comment>
<evidence type="ECO:0000313" key="8">
    <source>
        <dbReference type="Proteomes" id="UP001596378"/>
    </source>
</evidence>
<keyword evidence="4" id="KW-0472">Membrane</keyword>
<dbReference type="Pfam" id="PF05048">
    <property type="entry name" value="NosD"/>
    <property type="match status" value="1"/>
</dbReference>
<name>A0ABW2FBL0_9BACL</name>
<keyword evidence="8" id="KW-1185">Reference proteome</keyword>
<dbReference type="Proteomes" id="UP001596378">
    <property type="component" value="Unassembled WGS sequence"/>
</dbReference>
<keyword evidence="4" id="KW-0812">Transmembrane</keyword>
<dbReference type="InterPro" id="IPR012334">
    <property type="entry name" value="Pectin_lyas_fold"/>
</dbReference>
<dbReference type="PANTHER" id="PTHR22990:SF15">
    <property type="entry name" value="F-BOX ONLY PROTEIN 10"/>
    <property type="match status" value="1"/>
</dbReference>
<dbReference type="PANTHER" id="PTHR22990">
    <property type="entry name" value="F-BOX ONLY PROTEIN"/>
    <property type="match status" value="1"/>
</dbReference>
<organism evidence="7 8">
    <name type="scientific">Cohnella cellulosilytica</name>
    <dbReference type="NCBI Taxonomy" id="986710"/>
    <lineage>
        <taxon>Bacteria</taxon>
        <taxon>Bacillati</taxon>
        <taxon>Bacillota</taxon>
        <taxon>Bacilli</taxon>
        <taxon>Bacillales</taxon>
        <taxon>Paenibacillaceae</taxon>
        <taxon>Cohnella</taxon>
    </lineage>
</organism>
<dbReference type="RefSeq" id="WP_378045565.1">
    <property type="nucleotide sequence ID" value="NZ_JBHMDN010000008.1"/>
</dbReference>
<evidence type="ECO:0000256" key="4">
    <source>
        <dbReference type="SAM" id="Phobius"/>
    </source>
</evidence>
<dbReference type="InterPro" id="IPR006311">
    <property type="entry name" value="TAT_signal"/>
</dbReference>
<gene>
    <name evidence="7" type="ORF">ACFQMJ_18130</name>
</gene>
<feature type="chain" id="PRO_5046281738" evidence="5">
    <location>
        <begin position="35"/>
        <end position="456"/>
    </location>
</feature>
<evidence type="ECO:0000256" key="2">
    <source>
        <dbReference type="ARBA" id="ARBA00022737"/>
    </source>
</evidence>
<dbReference type="Gene3D" id="2.160.20.10">
    <property type="entry name" value="Single-stranded right-handed beta-helix, Pectin lyase-like"/>
    <property type="match status" value="1"/>
</dbReference>
<evidence type="ECO:0000256" key="5">
    <source>
        <dbReference type="SAM" id="SignalP"/>
    </source>
</evidence>
<dbReference type="InterPro" id="IPR011050">
    <property type="entry name" value="Pectin_lyase_fold/virulence"/>
</dbReference>
<dbReference type="EMBL" id="JBHTAI010000010">
    <property type="protein sequence ID" value="MFC7150453.1"/>
    <property type="molecule type" value="Genomic_DNA"/>
</dbReference>
<sequence>MNRKGESRRGGIAGGAALAALLLAGIGWPGPAAAAEPAVQAVPLQPILDQAEPGSELVLAAGDYAGPAVVDKTLTIRAESGATLYGLDGAAALTVRAPRSELRGIRVVGADSDKLAAVAVEADDVVIRDSVIESSGFGISLRGADRAVISGNVVHSAEAAAVRGATARTGNGIDLYESHEARIEHNEVFDMKDGIYLEKSHRAIVEENRIYRSRYGIHCMYTDGTIVRRNEGEYNVTGAMVMGVRDAVVTDNSFRKQSENVHSQGLLLFDVQTSLIERNTFEGNRVGIYMELSSNNRLANNEVLRNFVGIQFLESSDNSFASNVFLSNVIEAQATDSAGNRMENNYWDAAQSLDADGDGIGDLAYAINPFFERAVDRAPAFQLFFQSPGMTFLSGLFTSDKSEWSEDIAPLMEPPEGAGAGGASRLAADRDPEVGWIGFVLTLAAVSTIYLGVRKS</sequence>
<dbReference type="InterPro" id="IPR007742">
    <property type="entry name" value="NosD_dom"/>
</dbReference>
<keyword evidence="4" id="KW-1133">Transmembrane helix</keyword>
<dbReference type="NCBIfam" id="TIGR03804">
    <property type="entry name" value="para_beta_helix"/>
    <property type="match status" value="3"/>
</dbReference>